<sequence>MPDALLAERARPRRGLGQATTSGALQVATALLAARVGIGLVRAAGRLLKQQQRSPDGARVAPEPAEGFDSEDEDGPAPAAREQWQPCADPPPPPPRDARLVASADLPVSVYCFYEQFLSSESTCLQDFHRSTGQTHFGATRWRADAGGGLSRVFTFVQPKKGLASMPTRCTQRQRLSVHAGGVLSLMTDTQAFEIPCADQFRVQSFWTACPAGPGPAAGCRVEVRVAVPFRGWSVLKPVITSASMADCREFFEGFLEKVARGADELAPAARGAAAPAEPHPHRARPRHPPAHHELSLTTKTAFAVPPPPALGGLRALVGLHTLLLAALLLLQAVLLWELFALRSRLAAALPGAFPAPRGLLLGAHVNGAGGAAGAAGLSALSRGVEALLLGAFAPNGHGAHVREAEAMAAPGGGAE</sequence>
<dbReference type="STRING" id="307507.A0A2V0PPE4"/>
<dbReference type="GO" id="GO:0016020">
    <property type="term" value="C:membrane"/>
    <property type="evidence" value="ECO:0007669"/>
    <property type="project" value="UniProtKB-SubCell"/>
</dbReference>
<comment type="caution">
    <text evidence="6">The sequence shown here is derived from an EMBL/GenBank/DDBJ whole genome shotgun (WGS) entry which is preliminary data.</text>
</comment>
<dbReference type="InParanoid" id="A0A2V0PPE4"/>
<organism evidence="6 7">
    <name type="scientific">Raphidocelis subcapitata</name>
    <dbReference type="NCBI Taxonomy" id="307507"/>
    <lineage>
        <taxon>Eukaryota</taxon>
        <taxon>Viridiplantae</taxon>
        <taxon>Chlorophyta</taxon>
        <taxon>core chlorophytes</taxon>
        <taxon>Chlorophyceae</taxon>
        <taxon>CS clade</taxon>
        <taxon>Sphaeropleales</taxon>
        <taxon>Selenastraceae</taxon>
        <taxon>Raphidocelis</taxon>
    </lineage>
</organism>
<feature type="region of interest" description="Disordered" evidence="3">
    <location>
        <begin position="49"/>
        <end position="99"/>
    </location>
</feature>
<evidence type="ECO:0000313" key="7">
    <source>
        <dbReference type="Proteomes" id="UP000247498"/>
    </source>
</evidence>
<dbReference type="PROSITE" id="PS51778">
    <property type="entry name" value="VAST"/>
    <property type="match status" value="1"/>
</dbReference>
<protein>
    <recommendedName>
        <fullName evidence="5">VASt domain-containing protein</fullName>
    </recommendedName>
</protein>
<feature type="region of interest" description="Disordered" evidence="3">
    <location>
        <begin position="1"/>
        <end position="21"/>
    </location>
</feature>
<keyword evidence="4" id="KW-0812">Transmembrane</keyword>
<feature type="compositionally biased region" description="Acidic residues" evidence="3">
    <location>
        <begin position="66"/>
        <end position="75"/>
    </location>
</feature>
<dbReference type="PANTHER" id="PTHR47666:SF1">
    <property type="entry name" value="PROTEIN VASCULAR ASSOCIATED DEATH 1, CHLOROPLASTIC"/>
    <property type="match status" value="1"/>
</dbReference>
<name>A0A2V0PPE4_9CHLO</name>
<proteinExistence type="predicted"/>
<dbReference type="Proteomes" id="UP000247498">
    <property type="component" value="Unassembled WGS sequence"/>
</dbReference>
<dbReference type="AlphaFoldDB" id="A0A2V0PPE4"/>
<keyword evidence="4" id="KW-1133">Transmembrane helix</keyword>
<dbReference type="Pfam" id="PF16016">
    <property type="entry name" value="VASt"/>
    <property type="match status" value="1"/>
</dbReference>
<feature type="compositionally biased region" description="Low complexity" evidence="3">
    <location>
        <begin position="268"/>
        <end position="277"/>
    </location>
</feature>
<feature type="compositionally biased region" description="Basic and acidic residues" evidence="3">
    <location>
        <begin position="1"/>
        <end position="10"/>
    </location>
</feature>
<accession>A0A2V0PPE4</accession>
<reference evidence="6 7" key="1">
    <citation type="journal article" date="2018" name="Sci. Rep.">
        <title>Raphidocelis subcapitata (=Pseudokirchneriella subcapitata) provides an insight into genome evolution and environmental adaptations in the Sphaeropleales.</title>
        <authorList>
            <person name="Suzuki S."/>
            <person name="Yamaguchi H."/>
            <person name="Nakajima N."/>
            <person name="Kawachi M."/>
        </authorList>
    </citation>
    <scope>NUCLEOTIDE SEQUENCE [LARGE SCALE GENOMIC DNA]</scope>
    <source>
        <strain evidence="6 7">NIES-35</strain>
    </source>
</reference>
<evidence type="ECO:0000313" key="6">
    <source>
        <dbReference type="EMBL" id="GBF99337.1"/>
    </source>
</evidence>
<comment type="subcellular location">
    <subcellularLocation>
        <location evidence="1">Membrane</location>
    </subcellularLocation>
</comment>
<feature type="domain" description="VASt" evidence="5">
    <location>
        <begin position="97"/>
        <end position="267"/>
    </location>
</feature>
<evidence type="ECO:0000256" key="2">
    <source>
        <dbReference type="ARBA" id="ARBA00023136"/>
    </source>
</evidence>
<feature type="transmembrane region" description="Helical" evidence="4">
    <location>
        <begin position="316"/>
        <end position="337"/>
    </location>
</feature>
<keyword evidence="7" id="KW-1185">Reference proteome</keyword>
<dbReference type="OrthoDB" id="2162691at2759"/>
<evidence type="ECO:0000256" key="1">
    <source>
        <dbReference type="ARBA" id="ARBA00004370"/>
    </source>
</evidence>
<dbReference type="PANTHER" id="PTHR47666">
    <property type="entry name" value="PROTEIN VASCULAR ASSOCIATED DEATH 1, CHLOROPLASTIC"/>
    <property type="match status" value="1"/>
</dbReference>
<dbReference type="InterPro" id="IPR031968">
    <property type="entry name" value="VASt"/>
</dbReference>
<feature type="region of interest" description="Disordered" evidence="3">
    <location>
        <begin position="268"/>
        <end position="292"/>
    </location>
</feature>
<dbReference type="EMBL" id="BDRX01000154">
    <property type="protein sequence ID" value="GBF99337.1"/>
    <property type="molecule type" value="Genomic_DNA"/>
</dbReference>
<evidence type="ECO:0000259" key="5">
    <source>
        <dbReference type="PROSITE" id="PS51778"/>
    </source>
</evidence>
<keyword evidence="2 4" id="KW-0472">Membrane</keyword>
<gene>
    <name evidence="6" type="ORF">Rsub_11749</name>
</gene>
<evidence type="ECO:0000256" key="3">
    <source>
        <dbReference type="SAM" id="MobiDB-lite"/>
    </source>
</evidence>
<evidence type="ECO:0000256" key="4">
    <source>
        <dbReference type="SAM" id="Phobius"/>
    </source>
</evidence>